<dbReference type="Proteomes" id="UP000188600">
    <property type="component" value="Unassembled WGS sequence"/>
</dbReference>
<evidence type="ECO:0000313" key="9">
    <source>
        <dbReference type="Proteomes" id="UP000188600"/>
    </source>
</evidence>
<feature type="transmembrane region" description="Helical" evidence="5">
    <location>
        <begin position="680"/>
        <end position="703"/>
    </location>
</feature>
<evidence type="ECO:0000313" key="10">
    <source>
        <dbReference type="Proteomes" id="UP000188946"/>
    </source>
</evidence>
<reference evidence="9 10" key="1">
    <citation type="submission" date="2016-12" db="EMBL/GenBank/DDBJ databases">
        <authorList>
            <person name="Gulvik C.A."/>
        </authorList>
    </citation>
    <scope>NUCLEOTIDE SEQUENCE [LARGE SCALE GENOMIC DNA]</scope>
    <source>
        <strain evidence="8 10">12-5202</strain>
        <strain evidence="7 9">12-5291</strain>
    </source>
</reference>
<dbReference type="AlphaFoldDB" id="A0AB36JP35"/>
<dbReference type="InterPro" id="IPR013525">
    <property type="entry name" value="ABC2_TM"/>
</dbReference>
<dbReference type="Proteomes" id="UP000188946">
    <property type="component" value="Unassembled WGS sequence"/>
</dbReference>
<dbReference type="PANTHER" id="PTHR43077:SF5">
    <property type="entry name" value="PHAGE INFECTION PROTEIN"/>
    <property type="match status" value="1"/>
</dbReference>
<comment type="caution">
    <text evidence="7">The sequence shown here is derived from an EMBL/GenBank/DDBJ whole genome shotgun (WGS) entry which is preliminary data.</text>
</comment>
<keyword evidence="2 5" id="KW-0812">Transmembrane</keyword>
<keyword evidence="3 5" id="KW-1133">Transmembrane helix</keyword>
<dbReference type="Gene3D" id="1.10.287.950">
    <property type="entry name" value="Methyl-accepting chemotaxis protein"/>
    <property type="match status" value="1"/>
</dbReference>
<dbReference type="EMBL" id="MSPT01000011">
    <property type="protein sequence ID" value="ONK27081.1"/>
    <property type="molecule type" value="Genomic_DNA"/>
</dbReference>
<dbReference type="Gene3D" id="3.40.1710.10">
    <property type="entry name" value="abc type-2 transporter like domain"/>
    <property type="match status" value="1"/>
</dbReference>
<evidence type="ECO:0000256" key="3">
    <source>
        <dbReference type="ARBA" id="ARBA00022989"/>
    </source>
</evidence>
<dbReference type="InterPro" id="IPR017500">
    <property type="entry name" value="Phage_infect_YhgE_N"/>
</dbReference>
<evidence type="ECO:0000259" key="6">
    <source>
        <dbReference type="Pfam" id="PF12698"/>
    </source>
</evidence>
<evidence type="ECO:0000256" key="4">
    <source>
        <dbReference type="ARBA" id="ARBA00023136"/>
    </source>
</evidence>
<dbReference type="NCBIfam" id="TIGR03062">
    <property type="entry name" value="pip_yhgE_Cterm"/>
    <property type="match status" value="1"/>
</dbReference>
<dbReference type="InterPro" id="IPR017501">
    <property type="entry name" value="Phage_infect_YhgE_C"/>
</dbReference>
<comment type="subcellular location">
    <subcellularLocation>
        <location evidence="1">Membrane</location>
        <topology evidence="1">Multi-pass membrane protein</topology>
    </subcellularLocation>
</comment>
<evidence type="ECO:0000256" key="2">
    <source>
        <dbReference type="ARBA" id="ARBA00022692"/>
    </source>
</evidence>
<protein>
    <recommendedName>
        <fullName evidence="6">ABC-2 type transporter transmembrane domain-containing protein</fullName>
    </recommendedName>
</protein>
<dbReference type="NCBIfam" id="TIGR03057">
    <property type="entry name" value="xxxLxxG_by_4"/>
    <property type="match status" value="3"/>
</dbReference>
<evidence type="ECO:0000313" key="8">
    <source>
        <dbReference type="EMBL" id="ONK28514.1"/>
    </source>
</evidence>
<evidence type="ECO:0000256" key="1">
    <source>
        <dbReference type="ARBA" id="ARBA00004141"/>
    </source>
</evidence>
<gene>
    <name evidence="8" type="ORF">BVE84_06440</name>
    <name evidence="7" type="ORF">BVE86_05805</name>
</gene>
<feature type="domain" description="ABC-2 type transporter transmembrane" evidence="6">
    <location>
        <begin position="23"/>
        <end position="152"/>
    </location>
</feature>
<evidence type="ECO:0000256" key="5">
    <source>
        <dbReference type="SAM" id="Phobius"/>
    </source>
</evidence>
<feature type="transmembrane region" description="Helical" evidence="5">
    <location>
        <begin position="709"/>
        <end position="732"/>
    </location>
</feature>
<dbReference type="RefSeq" id="WP_076996242.1">
    <property type="nucleotide sequence ID" value="NZ_MSPR01000011.1"/>
</dbReference>
<dbReference type="GO" id="GO:0016020">
    <property type="term" value="C:membrane"/>
    <property type="evidence" value="ECO:0007669"/>
    <property type="project" value="UniProtKB-SubCell"/>
</dbReference>
<dbReference type="PANTHER" id="PTHR43077">
    <property type="entry name" value="TRANSPORT PERMEASE YVFS-RELATED"/>
    <property type="match status" value="1"/>
</dbReference>
<feature type="transmembrane region" description="Helical" evidence="5">
    <location>
        <begin position="12"/>
        <end position="37"/>
    </location>
</feature>
<proteinExistence type="predicted"/>
<dbReference type="InterPro" id="IPR051328">
    <property type="entry name" value="T7SS_ABC-Transporter"/>
</dbReference>
<organism evidence="7 9">
    <name type="scientific">Streptococcus azizii</name>
    <dbReference type="NCBI Taxonomy" id="1579424"/>
    <lineage>
        <taxon>Bacteria</taxon>
        <taxon>Bacillati</taxon>
        <taxon>Bacillota</taxon>
        <taxon>Bacilli</taxon>
        <taxon>Lactobacillales</taxon>
        <taxon>Streptococcaceae</taxon>
        <taxon>Streptococcus</taxon>
    </lineage>
</organism>
<dbReference type="EMBL" id="MSPR01000011">
    <property type="protein sequence ID" value="ONK28514.1"/>
    <property type="molecule type" value="Genomic_DNA"/>
</dbReference>
<name>A0AB36JP35_9STRE</name>
<keyword evidence="4 5" id="KW-0472">Membrane</keyword>
<sequence>MLEQIKYVLKKPSLWVVMVGVACIPALYNLSFLTSMWDPYGNVKNLPVAVVDEDRSSEFQGKALKIGQDMVQSMKESDSLDFHFVSSKEAKKGLEAGDYYMVVTLPTDLSQKAATLLTDKPEKLKIEYQTSKGHSFVAAKMGESAMNKLQASVSETLTQTYTRAVFSSMSQLQDGLGQAADGAGQLDQGSQALATGGQTLTDGLGVLSISTKALSDGASQLQSGLVRYTDGVAQATMGGTGLVNGLLSYTNGVESLAGGASQLEDKSADLLAGVKQLQAGQDRLQDLVDGANRISDSLSQLVVATESSKEQEERLTSLLQGLSSLQTGVNDLNTQVSTMTIPSLDTGAVATSMQTVATQAQAVIASSQADKAASIAALQATSAYQGMAASQQAELVAAIEAAPSTTETQAQAILQELANMQTNLVALGGAGELTSQVAAVKAGVQQLADGANQALPGATQAITELSGGLHQVNGHLSQLASGSQSLAGGVGQLQSALVGGSDRLVQGVTLYTDAVAQLSNGANQLAENNTKVMAGADQLSLGLATLNSNSAPLVTGVGRLADGSSQLQAGADQLQNGSRELVGGVDKLQMGTEHLATSLSQAHEQLSLVAVERQNADAVSNPLVLSHQDTDKVPTNGVGMAPYMVSVALMVAALSTNVIFAKRLDGKEYTSRSEWAVNKLAINGTIATLASVILYGVLCLIGIVPSHPFSTFALILLAAWTFMALVTALIGWNHHLGSFGALVLLLLQLGSSAGTYPIELSPNFFQRVQPYLPMTYTVSGLRQTISMGNQIHHQVIILLLFLAGFMVTGFLIFRPVRSYTKKR</sequence>
<dbReference type="InterPro" id="IPR023908">
    <property type="entry name" value="xxxLxxG_rpt"/>
</dbReference>
<feature type="transmembrane region" description="Helical" evidence="5">
    <location>
        <begin position="791"/>
        <end position="813"/>
    </location>
</feature>
<feature type="domain" description="ABC-2 type transporter transmembrane" evidence="6">
    <location>
        <begin position="599"/>
        <end position="810"/>
    </location>
</feature>
<keyword evidence="10" id="KW-1185">Reference proteome</keyword>
<feature type="transmembrane region" description="Helical" evidence="5">
    <location>
        <begin position="739"/>
        <end position="758"/>
    </location>
</feature>
<dbReference type="PROSITE" id="PS51257">
    <property type="entry name" value="PROKAR_LIPOPROTEIN"/>
    <property type="match status" value="1"/>
</dbReference>
<feature type="transmembrane region" description="Helical" evidence="5">
    <location>
        <begin position="640"/>
        <end position="660"/>
    </location>
</feature>
<dbReference type="Pfam" id="PF12698">
    <property type="entry name" value="ABC2_membrane_3"/>
    <property type="match status" value="2"/>
</dbReference>
<dbReference type="GO" id="GO:0140359">
    <property type="term" value="F:ABC-type transporter activity"/>
    <property type="evidence" value="ECO:0007669"/>
    <property type="project" value="InterPro"/>
</dbReference>
<dbReference type="NCBIfam" id="TIGR03061">
    <property type="entry name" value="pip_yhgE_Nterm"/>
    <property type="match status" value="1"/>
</dbReference>
<accession>A0AB36JP35</accession>
<evidence type="ECO:0000313" key="7">
    <source>
        <dbReference type="EMBL" id="ONK27081.1"/>
    </source>
</evidence>